<dbReference type="InterPro" id="IPR025377">
    <property type="entry name" value="DUF4367"/>
</dbReference>
<accession>A0A4R6Q3C4</accession>
<feature type="domain" description="DUF4367" evidence="2">
    <location>
        <begin position="101"/>
        <end position="208"/>
    </location>
</feature>
<reference evidence="3 4" key="1">
    <citation type="submission" date="2019-03" db="EMBL/GenBank/DDBJ databases">
        <title>Genomic Encyclopedia of Type Strains, Phase IV (KMG-IV): sequencing the most valuable type-strain genomes for metagenomic binning, comparative biology and taxonomic classification.</title>
        <authorList>
            <person name="Goeker M."/>
        </authorList>
    </citation>
    <scope>NUCLEOTIDE SEQUENCE [LARGE SCALE GENOMIC DNA]</scope>
    <source>
        <strain evidence="3 4">DSM 28287</strain>
    </source>
</reference>
<organism evidence="3 4">
    <name type="scientific">Aminicella lysinilytica</name>
    <dbReference type="NCBI Taxonomy" id="433323"/>
    <lineage>
        <taxon>Bacteria</taxon>
        <taxon>Bacillati</taxon>
        <taxon>Bacillota</taxon>
        <taxon>Clostridia</taxon>
        <taxon>Peptostreptococcales</taxon>
        <taxon>Anaerovoracaceae</taxon>
        <taxon>Aminicella</taxon>
    </lineage>
</organism>
<keyword evidence="1" id="KW-1133">Transmembrane helix</keyword>
<gene>
    <name evidence="3" type="ORF">EV211_1149</name>
</gene>
<feature type="transmembrane region" description="Helical" evidence="1">
    <location>
        <begin position="50"/>
        <end position="71"/>
    </location>
</feature>
<keyword evidence="4" id="KW-1185">Reference proteome</keyword>
<comment type="caution">
    <text evidence="3">The sequence shown here is derived from an EMBL/GenBank/DDBJ whole genome shotgun (WGS) entry which is preliminary data.</text>
</comment>
<name>A0A4R6Q3C4_9FIRM</name>
<dbReference type="Proteomes" id="UP000295500">
    <property type="component" value="Unassembled WGS sequence"/>
</dbReference>
<evidence type="ECO:0000313" key="4">
    <source>
        <dbReference type="Proteomes" id="UP000295500"/>
    </source>
</evidence>
<evidence type="ECO:0000256" key="1">
    <source>
        <dbReference type="SAM" id="Phobius"/>
    </source>
</evidence>
<keyword evidence="1" id="KW-0812">Transmembrane</keyword>
<evidence type="ECO:0000259" key="2">
    <source>
        <dbReference type="Pfam" id="PF14285"/>
    </source>
</evidence>
<dbReference type="Pfam" id="PF14285">
    <property type="entry name" value="DUF4367"/>
    <property type="match status" value="1"/>
</dbReference>
<dbReference type="AlphaFoldDB" id="A0A4R6Q3C4"/>
<dbReference type="EMBL" id="SNXO01000014">
    <property type="protein sequence ID" value="TDP56435.1"/>
    <property type="molecule type" value="Genomic_DNA"/>
</dbReference>
<evidence type="ECO:0000313" key="3">
    <source>
        <dbReference type="EMBL" id="TDP56435.1"/>
    </source>
</evidence>
<proteinExistence type="predicted"/>
<keyword evidence="1" id="KW-0472">Membrane</keyword>
<dbReference type="RefSeq" id="WP_133528307.1">
    <property type="nucleotide sequence ID" value="NZ_CALCQM010000091.1"/>
</dbReference>
<dbReference type="OrthoDB" id="2612814at2"/>
<protein>
    <submittedName>
        <fullName evidence="3">Uncharacterized protein DUF4367</fullName>
    </submittedName>
</protein>
<sequence length="212" mass="24304">MSYNKRQTDKLIRRYGKALFAARVNFVDSFAPEKSRALAFHNRRLRLRRVAVVALILILAFTMALGVASALKLQVFNFNFAQKAGYAELENRGAENGKYFYEPTYVPKGYKLTEKMKNIFVGDTAATWTYQAGDKAYINIDEDKSRYTKFGINTENCVIEKRVINGIEVSLYMRTDTYTISAYMQINGTFVEIHSRISKNEMIAIIKGLQKE</sequence>